<dbReference type="Pfam" id="PF01476">
    <property type="entry name" value="LysM"/>
    <property type="match status" value="1"/>
</dbReference>
<sequence>MKWHGWIGGLLLGGVVGLTPAGWAQSPYTVRLGDTLTGIARRHNLTLEQMLQTNPSLRNDPDVILVGQKLVLPGGMTPTVRTALATPLPPTVQPRVATTTSRRRPAFASLNLPTVGRPGNREGGSKRGSGCAQEKTQKLRVLLPEGNYGQTLQDYATFFWYVPELERPTPVEFQLRRVNAQGQPSELAHSETFTSSGGGIGSLTLPATVAPLAVGQEYEWSIAVQCGVDGMASEPDAWMIALGRIERVSPENPQLTGALTQANLGDYPAILAEAGIWYDALQMLVALRRQNPTDQELLLDWGNLLGKIGFGAIANQPLRCVQPNPQGGVARCS</sequence>
<dbReference type="EMBL" id="CP017675">
    <property type="protein sequence ID" value="APB34539.1"/>
    <property type="molecule type" value="Genomic_DNA"/>
</dbReference>
<feature type="domain" description="LysM" evidence="2">
    <location>
        <begin position="26"/>
        <end position="72"/>
    </location>
</feature>
<feature type="region of interest" description="Disordered" evidence="1">
    <location>
        <begin position="110"/>
        <end position="135"/>
    </location>
</feature>
<proteinExistence type="predicted"/>
<evidence type="ECO:0000313" key="4">
    <source>
        <dbReference type="Proteomes" id="UP000180235"/>
    </source>
</evidence>
<evidence type="ECO:0000259" key="2">
    <source>
        <dbReference type="PROSITE" id="PS51782"/>
    </source>
</evidence>
<evidence type="ECO:0000256" key="1">
    <source>
        <dbReference type="SAM" id="MobiDB-lite"/>
    </source>
</evidence>
<dbReference type="STRING" id="1188229.GlitD10_2210"/>
<dbReference type="InterPro" id="IPR010328">
    <property type="entry name" value="DUF928"/>
</dbReference>
<dbReference type="SMART" id="SM00257">
    <property type="entry name" value="LysM"/>
    <property type="match status" value="1"/>
</dbReference>
<reference evidence="3 4" key="1">
    <citation type="submission" date="2016-10" db="EMBL/GenBank/DDBJ databases">
        <title>Description of Gloeomargarita lithophora gen. nov., sp. nov., a thylakoid-bearing basal-branching cyanobacterium with intracellular carbonates, and proposal for Gloeomargaritales ord. nov.</title>
        <authorList>
            <person name="Moreira D."/>
            <person name="Tavera R."/>
            <person name="Benzerara K."/>
            <person name="Skouri-Panet F."/>
            <person name="Couradeau E."/>
            <person name="Gerard E."/>
            <person name="Loussert C."/>
            <person name="Novelo E."/>
            <person name="Zivanovic Y."/>
            <person name="Lopez-Garcia P."/>
        </authorList>
    </citation>
    <scope>NUCLEOTIDE SEQUENCE [LARGE SCALE GENOMIC DNA]</scope>
    <source>
        <strain evidence="3 4">D10</strain>
    </source>
</reference>
<organism evidence="3 4">
    <name type="scientific">Gloeomargarita lithophora Alchichica-D10</name>
    <dbReference type="NCBI Taxonomy" id="1188229"/>
    <lineage>
        <taxon>Bacteria</taxon>
        <taxon>Bacillati</taxon>
        <taxon>Cyanobacteriota</taxon>
        <taxon>Cyanophyceae</taxon>
        <taxon>Gloeomargaritales</taxon>
        <taxon>Gloeomargaritaceae</taxon>
        <taxon>Gloeomargarita</taxon>
    </lineage>
</organism>
<dbReference type="SUPFAM" id="SSF54106">
    <property type="entry name" value="LysM domain"/>
    <property type="match status" value="1"/>
</dbReference>
<dbReference type="PROSITE" id="PS51782">
    <property type="entry name" value="LYSM"/>
    <property type="match status" value="1"/>
</dbReference>
<dbReference type="OrthoDB" id="536034at2"/>
<evidence type="ECO:0000313" key="3">
    <source>
        <dbReference type="EMBL" id="APB34539.1"/>
    </source>
</evidence>
<gene>
    <name evidence="3" type="ORF">GlitD10_2210</name>
</gene>
<dbReference type="Gene3D" id="3.10.350.10">
    <property type="entry name" value="LysM domain"/>
    <property type="match status" value="1"/>
</dbReference>
<dbReference type="InterPro" id="IPR036779">
    <property type="entry name" value="LysM_dom_sf"/>
</dbReference>
<dbReference type="Proteomes" id="UP000180235">
    <property type="component" value="Chromosome"/>
</dbReference>
<dbReference type="RefSeq" id="WP_071454967.1">
    <property type="nucleotide sequence ID" value="NZ_CP017675.1"/>
</dbReference>
<dbReference type="Pfam" id="PF06051">
    <property type="entry name" value="DUF928"/>
    <property type="match status" value="1"/>
</dbReference>
<dbReference type="CDD" id="cd00118">
    <property type="entry name" value="LysM"/>
    <property type="match status" value="1"/>
</dbReference>
<dbReference type="InterPro" id="IPR018392">
    <property type="entry name" value="LysM"/>
</dbReference>
<dbReference type="KEGG" id="glt:GlitD10_2210"/>
<dbReference type="AlphaFoldDB" id="A0A1J0AF61"/>
<accession>A0A1J0AF61</accession>
<name>A0A1J0AF61_9CYAN</name>
<keyword evidence="4" id="KW-1185">Reference proteome</keyword>
<protein>
    <recommendedName>
        <fullName evidence="2">LysM domain-containing protein</fullName>
    </recommendedName>
</protein>